<accession>A0ABR9NTN5</accession>
<dbReference type="RefSeq" id="WP_082021141.1">
    <property type="nucleotide sequence ID" value="NZ_JADBFD010000007.1"/>
</dbReference>
<organism evidence="2 3">
    <name type="scientific">Geobacter anodireducens</name>
    <dbReference type="NCBI Taxonomy" id="1340425"/>
    <lineage>
        <taxon>Bacteria</taxon>
        <taxon>Pseudomonadati</taxon>
        <taxon>Thermodesulfobacteriota</taxon>
        <taxon>Desulfuromonadia</taxon>
        <taxon>Geobacterales</taxon>
        <taxon>Geobacteraceae</taxon>
        <taxon>Geobacter</taxon>
    </lineage>
</organism>
<dbReference type="InterPro" id="IPR035205">
    <property type="entry name" value="DUF5320"/>
</dbReference>
<keyword evidence="3" id="KW-1185">Reference proteome</keyword>
<dbReference type="Pfam" id="PF17253">
    <property type="entry name" value="DUF5320"/>
    <property type="match status" value="1"/>
</dbReference>
<dbReference type="EMBL" id="JADBFD010000007">
    <property type="protein sequence ID" value="MBE2887619.1"/>
    <property type="molecule type" value="Genomic_DNA"/>
</dbReference>
<evidence type="ECO:0000313" key="3">
    <source>
        <dbReference type="Proteomes" id="UP000618926"/>
    </source>
</evidence>
<reference evidence="2 3" key="1">
    <citation type="submission" date="2020-10" db="EMBL/GenBank/DDBJ databases">
        <title>Investigation of anaerobic biodegradation of phenanthrene by a sulfate-dependent Geobacter anodireducens strain PheS2.</title>
        <authorList>
            <person name="Zhang Z."/>
        </authorList>
    </citation>
    <scope>NUCLEOTIDE SEQUENCE [LARGE SCALE GENOMIC DNA]</scope>
    <source>
        <strain evidence="2 3">PheS2</strain>
    </source>
</reference>
<proteinExistence type="predicted"/>
<protein>
    <submittedName>
        <fullName evidence="2">DUF5320 domain-containing protein</fullName>
    </submittedName>
</protein>
<name>A0ABR9NTN5_9BACT</name>
<comment type="caution">
    <text evidence="2">The sequence shown here is derived from an EMBL/GenBank/DDBJ whole genome shotgun (WGS) entry which is preliminary data.</text>
</comment>
<gene>
    <name evidence="2" type="ORF">IIE05_06515</name>
</gene>
<sequence length="91" mass="9532">MPAGDRTGPQGLGPRSGGRKGWCLGGGGPGYGAECGKRGGFGRFWGNLCHPFRGVLGDHAFDEATVLKEKIADTEGTLAVMKERLQTLGKE</sequence>
<feature type="region of interest" description="Disordered" evidence="1">
    <location>
        <begin position="1"/>
        <end position="20"/>
    </location>
</feature>
<evidence type="ECO:0000313" key="2">
    <source>
        <dbReference type="EMBL" id="MBE2887619.1"/>
    </source>
</evidence>
<feature type="compositionally biased region" description="Gly residues" evidence="1">
    <location>
        <begin position="10"/>
        <end position="20"/>
    </location>
</feature>
<dbReference type="Proteomes" id="UP000618926">
    <property type="component" value="Unassembled WGS sequence"/>
</dbReference>
<evidence type="ECO:0000256" key="1">
    <source>
        <dbReference type="SAM" id="MobiDB-lite"/>
    </source>
</evidence>